<dbReference type="OMA" id="KQDVRWS"/>
<evidence type="ECO:0000256" key="7">
    <source>
        <dbReference type="ARBA" id="ARBA00048277"/>
    </source>
</evidence>
<dbReference type="eggNOG" id="KOG1177">
    <property type="taxonomic scope" value="Eukaryota"/>
</dbReference>
<dbReference type="EMBL" id="KK852886">
    <property type="protein sequence ID" value="KDR14355.1"/>
    <property type="molecule type" value="Genomic_DNA"/>
</dbReference>
<keyword evidence="10" id="KW-1185">Reference proteome</keyword>
<sequence length="394" mass="42787">MMSEFHVYRDTSYIGYKPSYWHKLGTEPLSYLTVGQLVEIAAKRWGVREALVSVFQGHRITFSEAHNKADRLAAGLLQLGLNPGDRLGIWGTNSSQWYISRLAAARGGFIAVQIDPAYQTLELPHSLNKVGVKILICSEFYKTNSCYKILQTVVPELVSCPESGVCLESAKVPSLKSVIIMSSQQYRGAHRFDDVISSASPESLKKIAALQTLIQPDDGCTIQYSSGTTGFPKATLATHHNLVNSAIISGKYLELNAEATRHVICPQFCHVTGSLGGIICGLCYGSTVVLPAPTFDPIKTLAAIKEERCTNIIGSPSLYVDLIGNAKKLDIILTTLRVGSVGGSLCTKEIVQGMLDTLNIKRVCPLYGMTEISVFCLGTVWDDGNICRLHGEAG</sequence>
<name>A0A067QVU0_ZOONE</name>
<dbReference type="GO" id="GO:0006631">
    <property type="term" value="P:fatty acid metabolic process"/>
    <property type="evidence" value="ECO:0007669"/>
    <property type="project" value="TreeGrafter"/>
</dbReference>
<evidence type="ECO:0000256" key="4">
    <source>
        <dbReference type="ARBA" id="ARBA00039009"/>
    </source>
</evidence>
<comment type="catalytic activity">
    <reaction evidence="6">
        <text>octanoate + ATP + CoA = octanoyl-CoA + AMP + diphosphate</text>
        <dbReference type="Rhea" id="RHEA:33631"/>
        <dbReference type="ChEBI" id="CHEBI:25646"/>
        <dbReference type="ChEBI" id="CHEBI:30616"/>
        <dbReference type="ChEBI" id="CHEBI:33019"/>
        <dbReference type="ChEBI" id="CHEBI:57287"/>
        <dbReference type="ChEBI" id="CHEBI:57386"/>
        <dbReference type="ChEBI" id="CHEBI:456215"/>
    </reaction>
</comment>
<dbReference type="PANTHER" id="PTHR43201">
    <property type="entry name" value="ACYL-COA SYNTHETASE"/>
    <property type="match status" value="1"/>
</dbReference>
<comment type="function">
    <text evidence="3">Acyl-CoA synthases catalyze the initial reaction in fatty acid metabolism, by forming a thioester with CoA. Has some preference toward medium-chain substrates. Plays a role in adipocyte differentiation.</text>
</comment>
<evidence type="ECO:0000313" key="10">
    <source>
        <dbReference type="Proteomes" id="UP000027135"/>
    </source>
</evidence>
<dbReference type="GO" id="GO:0031956">
    <property type="term" value="F:medium-chain fatty acid-CoA ligase activity"/>
    <property type="evidence" value="ECO:0007669"/>
    <property type="project" value="UniProtKB-EC"/>
</dbReference>
<proteinExistence type="inferred from homology"/>
<reference evidence="9 10" key="1">
    <citation type="journal article" date="2014" name="Nat. Commun.">
        <title>Molecular traces of alternative social organization in a termite genome.</title>
        <authorList>
            <person name="Terrapon N."/>
            <person name="Li C."/>
            <person name="Robertson H.M."/>
            <person name="Ji L."/>
            <person name="Meng X."/>
            <person name="Booth W."/>
            <person name="Chen Z."/>
            <person name="Childers C.P."/>
            <person name="Glastad K.M."/>
            <person name="Gokhale K."/>
            <person name="Gowin J."/>
            <person name="Gronenberg W."/>
            <person name="Hermansen R.A."/>
            <person name="Hu H."/>
            <person name="Hunt B.G."/>
            <person name="Huylmans A.K."/>
            <person name="Khalil S.M."/>
            <person name="Mitchell R.D."/>
            <person name="Munoz-Torres M.C."/>
            <person name="Mustard J.A."/>
            <person name="Pan H."/>
            <person name="Reese J.T."/>
            <person name="Scharf M.E."/>
            <person name="Sun F."/>
            <person name="Vogel H."/>
            <person name="Xiao J."/>
            <person name="Yang W."/>
            <person name="Yang Z."/>
            <person name="Yang Z."/>
            <person name="Zhou J."/>
            <person name="Zhu J."/>
            <person name="Brent C.S."/>
            <person name="Elsik C.G."/>
            <person name="Goodisman M.A."/>
            <person name="Liberles D.A."/>
            <person name="Roe R.M."/>
            <person name="Vargo E.L."/>
            <person name="Vilcinskas A."/>
            <person name="Wang J."/>
            <person name="Bornberg-Bauer E."/>
            <person name="Korb J."/>
            <person name="Zhang G."/>
            <person name="Liebig J."/>
        </authorList>
    </citation>
    <scope>NUCLEOTIDE SEQUENCE [LARGE SCALE GENOMIC DNA]</scope>
    <source>
        <tissue evidence="9">Whole organism</tissue>
    </source>
</reference>
<dbReference type="Proteomes" id="UP000027135">
    <property type="component" value="Unassembled WGS sequence"/>
</dbReference>
<comment type="catalytic activity">
    <reaction evidence="7">
        <text>a medium-chain fatty acid + ATP + CoA = a medium-chain fatty acyl-CoA + AMP + diphosphate</text>
        <dbReference type="Rhea" id="RHEA:48340"/>
        <dbReference type="ChEBI" id="CHEBI:30616"/>
        <dbReference type="ChEBI" id="CHEBI:33019"/>
        <dbReference type="ChEBI" id="CHEBI:57287"/>
        <dbReference type="ChEBI" id="CHEBI:59558"/>
        <dbReference type="ChEBI" id="CHEBI:90546"/>
        <dbReference type="ChEBI" id="CHEBI:456215"/>
        <dbReference type="EC" id="6.2.1.2"/>
    </reaction>
</comment>
<evidence type="ECO:0000256" key="6">
    <source>
        <dbReference type="ARBA" id="ARBA00047319"/>
    </source>
</evidence>
<dbReference type="STRING" id="136037.A0A067QVU0"/>
<evidence type="ECO:0000256" key="3">
    <source>
        <dbReference type="ARBA" id="ARBA00037247"/>
    </source>
</evidence>
<evidence type="ECO:0000313" key="9">
    <source>
        <dbReference type="EMBL" id="KDR14355.1"/>
    </source>
</evidence>
<organism evidence="9 10">
    <name type="scientific">Zootermopsis nevadensis</name>
    <name type="common">Dampwood termite</name>
    <dbReference type="NCBI Taxonomy" id="136037"/>
    <lineage>
        <taxon>Eukaryota</taxon>
        <taxon>Metazoa</taxon>
        <taxon>Ecdysozoa</taxon>
        <taxon>Arthropoda</taxon>
        <taxon>Hexapoda</taxon>
        <taxon>Insecta</taxon>
        <taxon>Pterygota</taxon>
        <taxon>Neoptera</taxon>
        <taxon>Polyneoptera</taxon>
        <taxon>Dictyoptera</taxon>
        <taxon>Blattodea</taxon>
        <taxon>Blattoidea</taxon>
        <taxon>Termitoidae</taxon>
        <taxon>Termopsidae</taxon>
        <taxon>Zootermopsis</taxon>
    </lineage>
</organism>
<dbReference type="PANTHER" id="PTHR43201:SF5">
    <property type="entry name" value="MEDIUM-CHAIN ACYL-COA LIGASE ACSF2, MITOCHONDRIAL"/>
    <property type="match status" value="1"/>
</dbReference>
<dbReference type="SUPFAM" id="SSF56801">
    <property type="entry name" value="Acetyl-CoA synthetase-like"/>
    <property type="match status" value="1"/>
</dbReference>
<protein>
    <recommendedName>
        <fullName evidence="5">Medium-chain acyl-CoA ligase ACSF2, mitochondrial</fullName>
        <ecNumber evidence="4">6.2.1.2</ecNumber>
    </recommendedName>
</protein>
<dbReference type="Pfam" id="PF00501">
    <property type="entry name" value="AMP-binding"/>
    <property type="match status" value="1"/>
</dbReference>
<evidence type="ECO:0000256" key="1">
    <source>
        <dbReference type="ARBA" id="ARBA00006432"/>
    </source>
</evidence>
<dbReference type="InterPro" id="IPR020845">
    <property type="entry name" value="AMP-binding_CS"/>
</dbReference>
<dbReference type="AlphaFoldDB" id="A0A067QVU0"/>
<evidence type="ECO:0000259" key="8">
    <source>
        <dbReference type="Pfam" id="PF00501"/>
    </source>
</evidence>
<gene>
    <name evidence="9" type="ORF">L798_10387</name>
</gene>
<keyword evidence="2" id="KW-0436">Ligase</keyword>
<dbReference type="PROSITE" id="PS00455">
    <property type="entry name" value="AMP_BINDING"/>
    <property type="match status" value="1"/>
</dbReference>
<feature type="domain" description="AMP-dependent synthetase/ligase" evidence="8">
    <location>
        <begin position="39"/>
        <end position="381"/>
    </location>
</feature>
<dbReference type="EC" id="6.2.1.2" evidence="4"/>
<dbReference type="InParanoid" id="A0A067QVU0"/>
<evidence type="ECO:0000256" key="2">
    <source>
        <dbReference type="ARBA" id="ARBA00022598"/>
    </source>
</evidence>
<accession>A0A067QVU0</accession>
<dbReference type="InterPro" id="IPR000873">
    <property type="entry name" value="AMP-dep_synth/lig_dom"/>
</dbReference>
<dbReference type="InterPro" id="IPR042099">
    <property type="entry name" value="ANL_N_sf"/>
</dbReference>
<dbReference type="Gene3D" id="3.40.50.12780">
    <property type="entry name" value="N-terminal domain of ligase-like"/>
    <property type="match status" value="1"/>
</dbReference>
<comment type="similarity">
    <text evidence="1">Belongs to the ATP-dependent AMP-binding enzyme family.</text>
</comment>
<evidence type="ECO:0000256" key="5">
    <source>
        <dbReference type="ARBA" id="ARBA00039638"/>
    </source>
</evidence>